<accession>A0A2S0WCU6</accession>
<dbReference type="OrthoDB" id="2388539at2"/>
<dbReference type="Pfam" id="PF04235">
    <property type="entry name" value="DUF418"/>
    <property type="match status" value="1"/>
</dbReference>
<dbReference type="KEGG" id="clia:C3E79_03030"/>
<gene>
    <name evidence="1" type="ORF">C3E79_03030</name>
</gene>
<dbReference type="InterPro" id="IPR007349">
    <property type="entry name" value="DUF418"/>
</dbReference>
<dbReference type="PANTHER" id="PTHR30590:SF2">
    <property type="entry name" value="INNER MEMBRANE PROTEIN"/>
    <property type="match status" value="1"/>
</dbReference>
<evidence type="ECO:0000313" key="1">
    <source>
        <dbReference type="EMBL" id="AWB83589.1"/>
    </source>
</evidence>
<dbReference type="PANTHER" id="PTHR30590">
    <property type="entry name" value="INNER MEMBRANE PROTEIN"/>
    <property type="match status" value="1"/>
</dbReference>
<name>A0A2S0WCU6_9CORY</name>
<reference evidence="2" key="1">
    <citation type="submission" date="2018-01" db="EMBL/GenBank/DDBJ databases">
        <authorList>
            <person name="Li J."/>
        </authorList>
    </citation>
    <scope>NUCLEOTIDE SEQUENCE [LARGE SCALE GENOMIC DNA]</scope>
    <source>
        <strain evidence="2">2184</strain>
    </source>
</reference>
<dbReference type="Proteomes" id="UP000244754">
    <property type="component" value="Chromosome"/>
</dbReference>
<evidence type="ECO:0000313" key="2">
    <source>
        <dbReference type="Proteomes" id="UP000244754"/>
    </source>
</evidence>
<dbReference type="RefSeq" id="WP_108403579.1">
    <property type="nucleotide sequence ID" value="NZ_CP026948.1"/>
</dbReference>
<protein>
    <submittedName>
        <fullName evidence="1">Uncharacterized protein</fullName>
    </submittedName>
</protein>
<dbReference type="InterPro" id="IPR052529">
    <property type="entry name" value="Bact_Transport_Assoc"/>
</dbReference>
<sequence>MSDRQRLLVPDLARGVSLGGIACANATTAWMTDANTAPGSTLGGVTHGSTVDQVLAVLTAMFIHVRGLPMFSTLLGFGFGLVVSSLYRKRYPLPAARGILARRYAILAAFGFAHMFAVFYGDIMAMYGLIGVVLAMLFAVGSTWLRVIAYVPLTLFALTSAAGAAAAYFWGGFAAPELRSVTADLDSLPTYLGENLSAAVQMALASPFAVLELGGLTIIGYIWAREGYLVEVDKHRRILLAWAALAAAIILAVGLPWGLSAIGVLDPQLEEPLAMLNQGVGAFIGPGILAAFALLSHAIRDHSAWVYPFVALGKRSMSGYLAQSFLFIILVMPFGFGLGLEASISGKIALGLLVWVITLVAASLLEAAGRQGPFEWAHRRLSYGPTGRIEPRDG</sequence>
<dbReference type="AlphaFoldDB" id="A0A2S0WCU6"/>
<dbReference type="EMBL" id="CP026948">
    <property type="protein sequence ID" value="AWB83589.1"/>
    <property type="molecule type" value="Genomic_DNA"/>
</dbReference>
<organism evidence="1 2">
    <name type="scientific">Corynebacterium liangguodongii</name>
    <dbReference type="NCBI Taxonomy" id="2079535"/>
    <lineage>
        <taxon>Bacteria</taxon>
        <taxon>Bacillati</taxon>
        <taxon>Actinomycetota</taxon>
        <taxon>Actinomycetes</taxon>
        <taxon>Mycobacteriales</taxon>
        <taxon>Corynebacteriaceae</taxon>
        <taxon>Corynebacterium</taxon>
    </lineage>
</organism>
<keyword evidence="2" id="KW-1185">Reference proteome</keyword>
<proteinExistence type="predicted"/>